<comment type="caution">
    <text evidence="2">The sequence shown here is derived from an EMBL/GenBank/DDBJ whole genome shotgun (WGS) entry which is preliminary data.</text>
</comment>
<evidence type="ECO:0000313" key="3">
    <source>
        <dbReference type="Proteomes" id="UP001549119"/>
    </source>
</evidence>
<dbReference type="InterPro" id="IPR007235">
    <property type="entry name" value="Glyco_trans_28_C"/>
</dbReference>
<dbReference type="CDD" id="cd10928">
    <property type="entry name" value="CE4_u4"/>
    <property type="match status" value="1"/>
</dbReference>
<dbReference type="InterPro" id="IPR049591">
    <property type="entry name" value="CE4_u4-like"/>
</dbReference>
<dbReference type="Pfam" id="PF04101">
    <property type="entry name" value="Glyco_tran_28_C"/>
    <property type="match status" value="1"/>
</dbReference>
<dbReference type="Gene3D" id="3.40.50.2000">
    <property type="entry name" value="Glycogen Phosphorylase B"/>
    <property type="match status" value="2"/>
</dbReference>
<name>A0ABV2NMA6_9HYPH</name>
<protein>
    <submittedName>
        <fullName evidence="2">Glycosyltransferase</fullName>
    </submittedName>
</protein>
<organism evidence="2 3">
    <name type="scientific">Methylobacterium radiotolerans</name>
    <dbReference type="NCBI Taxonomy" id="31998"/>
    <lineage>
        <taxon>Bacteria</taxon>
        <taxon>Pseudomonadati</taxon>
        <taxon>Pseudomonadota</taxon>
        <taxon>Alphaproteobacteria</taxon>
        <taxon>Hyphomicrobiales</taxon>
        <taxon>Methylobacteriaceae</taxon>
        <taxon>Methylobacterium</taxon>
    </lineage>
</organism>
<dbReference type="Proteomes" id="UP001549119">
    <property type="component" value="Unassembled WGS sequence"/>
</dbReference>
<evidence type="ECO:0000313" key="2">
    <source>
        <dbReference type="EMBL" id="MET3867652.1"/>
    </source>
</evidence>
<dbReference type="Gene3D" id="3.20.20.370">
    <property type="entry name" value="Glycoside hydrolase/deacetylase"/>
    <property type="match status" value="1"/>
</dbReference>
<dbReference type="EMBL" id="JBEPNW010000002">
    <property type="protein sequence ID" value="MET3867652.1"/>
    <property type="molecule type" value="Genomic_DNA"/>
</dbReference>
<evidence type="ECO:0000259" key="1">
    <source>
        <dbReference type="Pfam" id="PF04101"/>
    </source>
</evidence>
<dbReference type="SUPFAM" id="SSF53756">
    <property type="entry name" value="UDP-Glycosyltransferase/glycogen phosphorylase"/>
    <property type="match status" value="1"/>
</dbReference>
<reference evidence="2 3" key="1">
    <citation type="submission" date="2024-06" db="EMBL/GenBank/DDBJ databases">
        <title>Genomics of switchgrass bacterial isolates.</title>
        <authorList>
            <person name="Shade A."/>
        </authorList>
    </citation>
    <scope>NUCLEOTIDE SEQUENCE [LARGE SCALE GENOMIC DNA]</scope>
    <source>
        <strain evidence="2 3">PvP084</strain>
    </source>
</reference>
<proteinExistence type="predicted"/>
<dbReference type="PANTHER" id="PTHR21015:SF28">
    <property type="entry name" value="SLL1722 PROTEIN"/>
    <property type="match status" value="1"/>
</dbReference>
<dbReference type="PANTHER" id="PTHR21015">
    <property type="entry name" value="UDP-N-ACETYLGLUCOSAMINE--N-ACETYLMURAMYL-(PENTAPEPTIDE) PYROPHOSPHORYL-UNDECAPRENOL N-ACETYLGLUCOSAMINE TRANSFERASE 1"/>
    <property type="match status" value="1"/>
</dbReference>
<dbReference type="InterPro" id="IPR011330">
    <property type="entry name" value="Glyco_hydro/deAcase_b/a-brl"/>
</dbReference>
<dbReference type="SUPFAM" id="SSF88713">
    <property type="entry name" value="Glycoside hydrolase/deacetylase"/>
    <property type="match status" value="1"/>
</dbReference>
<sequence>MRVLIAVTHLLGAGHLTRSAAIARAFAAAGHETMLVSGGVPAPMVRSDGLRLVQLPPLRIAGTDFSTLLDPDGHPAGPALLERRRSLMIEALAAFGPDAVVTELFPFGRRALAPEFMALVDAARALRRRPLVLASVRDVLVASTKPQRIAESHARVADLYDAVLVHGDPALIPLEASWPLDAATAAKVRYTGYVDEGTAPAPASHRSGVLVAAGSGPAGFVLLRAAADAARQRPDLGWRILAGHGVPEAALSQIGHGLEPGILGRARPDYRALLSGAAVSVSQCGYNTAVDLLVTRTPAVLVPFEAGGETEQRLRAERLAARRLARVLPESALTPESLVRAIASQSALPAPGDHRIDLDGAARTVALAEALHAGERGRRGRLPAADPAFDAVHSALDAVAARGQRVRLFWRDDDAVAGGPRLDRLVALAAGHGVPLLLAAIPTKIESSLSRRLETAAGVSVAVHGRAHRNHAPPGEKRAEFGAHRPLEALMADAAAGLQIARQRLPEASLLPVFVPPWNRVAPDLAAALPDLGYRGLSAVPGPPIPGLLRLDATLDPIDWRGTRGLIDPDCLLRGLAADIAGAPERPLGLLTHHRIHDEAVWDFVGALVDKLLRHPAIQVLDLRGHFGAAAMDMGPAVSKSQVSQIARTG</sequence>
<accession>A0ABV2NMA6</accession>
<keyword evidence="3" id="KW-1185">Reference proteome</keyword>
<gene>
    <name evidence="2" type="ORF">ABIC20_004961</name>
</gene>
<dbReference type="RefSeq" id="WP_070999725.1">
    <property type="nucleotide sequence ID" value="NZ_JBEPNV010000001.1"/>
</dbReference>
<feature type="domain" description="Glycosyl transferase family 28 C-terminal" evidence="1">
    <location>
        <begin position="269"/>
        <end position="343"/>
    </location>
</feature>